<evidence type="ECO:0000313" key="6">
    <source>
        <dbReference type="EMBL" id="PRY21414.1"/>
    </source>
</evidence>
<keyword evidence="7" id="KW-1185">Reference proteome</keyword>
<dbReference type="RefSeq" id="WP_106206605.1">
    <property type="nucleotide sequence ID" value="NZ_PVTD01000009.1"/>
</dbReference>
<comment type="caution">
    <text evidence="6">The sequence shown here is derived from an EMBL/GenBank/DDBJ whole genome shotgun (WGS) entry which is preliminary data.</text>
</comment>
<dbReference type="EMBL" id="PVTD01000009">
    <property type="protein sequence ID" value="PRY21414.1"/>
    <property type="molecule type" value="Genomic_DNA"/>
</dbReference>
<evidence type="ECO:0000259" key="4">
    <source>
        <dbReference type="Pfam" id="PF00591"/>
    </source>
</evidence>
<organism evidence="6 7">
    <name type="scientific">Aliiruegeria haliotis</name>
    <dbReference type="NCBI Taxonomy" id="1280846"/>
    <lineage>
        <taxon>Bacteria</taxon>
        <taxon>Pseudomonadati</taxon>
        <taxon>Pseudomonadota</taxon>
        <taxon>Alphaproteobacteria</taxon>
        <taxon>Rhodobacterales</taxon>
        <taxon>Roseobacteraceae</taxon>
        <taxon>Aliiruegeria</taxon>
    </lineage>
</organism>
<dbReference type="Pfam" id="PF00591">
    <property type="entry name" value="Glycos_transf_3"/>
    <property type="match status" value="1"/>
</dbReference>
<keyword evidence="3" id="KW-0057">Aromatic amino acid biosynthesis</keyword>
<dbReference type="GO" id="GO:0000162">
    <property type="term" value="P:L-tryptophan biosynthetic process"/>
    <property type="evidence" value="ECO:0007669"/>
    <property type="project" value="UniProtKB-KW"/>
</dbReference>
<reference evidence="6 7" key="1">
    <citation type="submission" date="2018-03" db="EMBL/GenBank/DDBJ databases">
        <title>Genomic Encyclopedia of Archaeal and Bacterial Type Strains, Phase II (KMG-II): from individual species to whole genera.</title>
        <authorList>
            <person name="Goeker M."/>
        </authorList>
    </citation>
    <scope>NUCLEOTIDE SEQUENCE [LARGE SCALE GENOMIC DNA]</scope>
    <source>
        <strain evidence="6 7">DSM 29328</strain>
    </source>
</reference>
<dbReference type="GO" id="GO:0004048">
    <property type="term" value="F:anthranilate phosphoribosyltransferase activity"/>
    <property type="evidence" value="ECO:0007669"/>
    <property type="project" value="InterPro"/>
</dbReference>
<gene>
    <name evidence="6" type="ORF">CLV78_10925</name>
</gene>
<evidence type="ECO:0000256" key="2">
    <source>
        <dbReference type="ARBA" id="ARBA00022679"/>
    </source>
</evidence>
<dbReference type="NCBIfam" id="NF006564">
    <property type="entry name" value="PRK09071.1"/>
    <property type="match status" value="1"/>
</dbReference>
<evidence type="ECO:0000313" key="7">
    <source>
        <dbReference type="Proteomes" id="UP000239480"/>
    </source>
</evidence>
<sequence>MSLAPYIHAMGRGPSRARSLTEDEARDAMSRIMAGTAAPEAVGALLMLMRYRGETPGELAGFVHAIRETLPAWPGDAPALDWPSYAAGRSRGLPWFLLSARLVAGAGLPVLLHGWNSHQAAVASVTNALPHTGIASAASLDSAAELIAKDGIAYLPLSVLSPRALELIRLRDVLGLRSAVNTTMRLLNPAGAPASVQGIFHPPYRDLQAEAALLLGQPASAVIKGGGGEFERNPGKAIHVGGATTGVLRDITAEPLLPDASTRLRDGPEAGTPDALAALWSGALDDPYAEAIVTGTAALALLTCGRAKTVTEADALSRQIWANRNRTP</sequence>
<keyword evidence="1 6" id="KW-0328">Glycosyltransferase</keyword>
<evidence type="ECO:0000259" key="5">
    <source>
        <dbReference type="Pfam" id="PF02885"/>
    </source>
</evidence>
<dbReference type="GO" id="GO:0005829">
    <property type="term" value="C:cytosol"/>
    <property type="evidence" value="ECO:0007669"/>
    <property type="project" value="TreeGrafter"/>
</dbReference>
<feature type="domain" description="Glycosyl transferase family 3" evidence="4">
    <location>
        <begin position="98"/>
        <end position="316"/>
    </location>
</feature>
<keyword evidence="3" id="KW-0822">Tryptophan biosynthesis</keyword>
<keyword evidence="3" id="KW-0028">Amino-acid biosynthesis</keyword>
<dbReference type="PANTHER" id="PTHR43285:SF2">
    <property type="entry name" value="ANTHRANILATE PHOSPHORIBOSYLTRANSFERASE"/>
    <property type="match status" value="1"/>
</dbReference>
<dbReference type="PANTHER" id="PTHR43285">
    <property type="entry name" value="ANTHRANILATE PHOSPHORIBOSYLTRANSFERASE"/>
    <property type="match status" value="1"/>
</dbReference>
<dbReference type="InterPro" id="IPR036320">
    <property type="entry name" value="Glycosyl_Trfase_fam3_N_dom_sf"/>
</dbReference>
<evidence type="ECO:0000256" key="1">
    <source>
        <dbReference type="ARBA" id="ARBA00022676"/>
    </source>
</evidence>
<feature type="domain" description="Glycosyl transferase family 3 N-terminal" evidence="5">
    <location>
        <begin position="6"/>
        <end position="69"/>
    </location>
</feature>
<name>A0A2T0RJP6_9RHOB</name>
<keyword evidence="2 6" id="KW-0808">Transferase</keyword>
<dbReference type="InterPro" id="IPR017459">
    <property type="entry name" value="Glycosyl_Trfase_fam3_N_dom"/>
</dbReference>
<evidence type="ECO:0000256" key="3">
    <source>
        <dbReference type="ARBA" id="ARBA00022822"/>
    </source>
</evidence>
<accession>A0A2T0RJP6</accession>
<protein>
    <submittedName>
        <fullName evidence="6">Anthranilate phosphoribosyltransferase</fullName>
    </submittedName>
</protein>
<dbReference type="Proteomes" id="UP000239480">
    <property type="component" value="Unassembled WGS sequence"/>
</dbReference>
<dbReference type="Pfam" id="PF02885">
    <property type="entry name" value="Glycos_trans_3N"/>
    <property type="match status" value="1"/>
</dbReference>
<dbReference type="OrthoDB" id="8455878at2"/>
<dbReference type="Gene3D" id="1.20.970.10">
    <property type="entry name" value="Transferase, Pyrimidine Nucleoside Phosphorylase, Chain C"/>
    <property type="match status" value="1"/>
</dbReference>
<proteinExistence type="predicted"/>
<dbReference type="InterPro" id="IPR035902">
    <property type="entry name" value="Nuc_phospho_transferase"/>
</dbReference>
<dbReference type="SUPFAM" id="SSF47648">
    <property type="entry name" value="Nucleoside phosphorylase/phosphoribosyltransferase N-terminal domain"/>
    <property type="match status" value="1"/>
</dbReference>
<dbReference type="SUPFAM" id="SSF52418">
    <property type="entry name" value="Nucleoside phosphorylase/phosphoribosyltransferase catalytic domain"/>
    <property type="match status" value="1"/>
</dbReference>
<dbReference type="InterPro" id="IPR000312">
    <property type="entry name" value="Glycosyl_Trfase_fam3"/>
</dbReference>
<dbReference type="InterPro" id="IPR005940">
    <property type="entry name" value="Anthranilate_Pribosyl_Tfrase"/>
</dbReference>
<dbReference type="AlphaFoldDB" id="A0A2T0RJP6"/>
<dbReference type="Gene3D" id="3.40.1030.10">
    <property type="entry name" value="Nucleoside phosphorylase/phosphoribosyltransferase catalytic domain"/>
    <property type="match status" value="1"/>
</dbReference>